<name>A0A1A9I986_9BACT</name>
<dbReference type="OrthoDB" id="1446437at2"/>
<sequence length="82" mass="9235">MLLTGIAIVAKQLREKLGLSQEEVVNDIKIKTDISIHIGRIETAVGNISVSNLSLLCEYYNISLSKFMTKVEEAMKKIKRQK</sequence>
<evidence type="ECO:0000313" key="2">
    <source>
        <dbReference type="EMBL" id="ANH84166.1"/>
    </source>
</evidence>
<dbReference type="CDD" id="cd00093">
    <property type="entry name" value="HTH_XRE"/>
    <property type="match status" value="1"/>
</dbReference>
<dbReference type="Proteomes" id="UP000077667">
    <property type="component" value="Chromosome"/>
</dbReference>
<accession>A0A1A9I986</accession>
<organism evidence="2 3">
    <name type="scientific">Niabella ginsenosidivorans</name>
    <dbReference type="NCBI Taxonomy" id="1176587"/>
    <lineage>
        <taxon>Bacteria</taxon>
        <taxon>Pseudomonadati</taxon>
        <taxon>Bacteroidota</taxon>
        <taxon>Chitinophagia</taxon>
        <taxon>Chitinophagales</taxon>
        <taxon>Chitinophagaceae</taxon>
        <taxon>Niabella</taxon>
    </lineage>
</organism>
<keyword evidence="3" id="KW-1185">Reference proteome</keyword>
<dbReference type="AlphaFoldDB" id="A0A1A9I986"/>
<dbReference type="InterPro" id="IPR001387">
    <property type="entry name" value="Cro/C1-type_HTH"/>
</dbReference>
<gene>
    <name evidence="2" type="ORF">A8C56_22930</name>
</gene>
<evidence type="ECO:0000313" key="3">
    <source>
        <dbReference type="Proteomes" id="UP000077667"/>
    </source>
</evidence>
<feature type="domain" description="HTH cro/C1-type" evidence="1">
    <location>
        <begin position="11"/>
        <end position="67"/>
    </location>
</feature>
<dbReference type="EMBL" id="CP015772">
    <property type="protein sequence ID" value="ANH84166.1"/>
    <property type="molecule type" value="Genomic_DNA"/>
</dbReference>
<reference evidence="2 3" key="1">
    <citation type="submission" date="2016-05" db="EMBL/GenBank/DDBJ databases">
        <title>Niabella ginsenosidivorans BS26 whole genome sequencing.</title>
        <authorList>
            <person name="Im W.T."/>
            <person name="Siddiqi M.Z."/>
        </authorList>
    </citation>
    <scope>NUCLEOTIDE SEQUENCE [LARGE SCALE GENOMIC DNA]</scope>
    <source>
        <strain evidence="2 3">BS26</strain>
    </source>
</reference>
<evidence type="ECO:0000259" key="1">
    <source>
        <dbReference type="PROSITE" id="PS50943"/>
    </source>
</evidence>
<dbReference type="SUPFAM" id="SSF47413">
    <property type="entry name" value="lambda repressor-like DNA-binding domains"/>
    <property type="match status" value="1"/>
</dbReference>
<dbReference type="SMART" id="SM00530">
    <property type="entry name" value="HTH_XRE"/>
    <property type="match status" value="1"/>
</dbReference>
<proteinExistence type="predicted"/>
<protein>
    <recommendedName>
        <fullName evidence="1">HTH cro/C1-type domain-containing protein</fullName>
    </recommendedName>
</protein>
<dbReference type="GO" id="GO:0003677">
    <property type="term" value="F:DNA binding"/>
    <property type="evidence" value="ECO:0007669"/>
    <property type="project" value="InterPro"/>
</dbReference>
<dbReference type="KEGG" id="nia:A8C56_22930"/>
<dbReference type="PROSITE" id="PS50943">
    <property type="entry name" value="HTH_CROC1"/>
    <property type="match status" value="1"/>
</dbReference>
<dbReference type="InterPro" id="IPR010982">
    <property type="entry name" value="Lambda_DNA-bd_dom_sf"/>
</dbReference>
<dbReference type="Gene3D" id="1.10.260.40">
    <property type="entry name" value="lambda repressor-like DNA-binding domains"/>
    <property type="match status" value="1"/>
</dbReference>